<proteinExistence type="predicted"/>
<evidence type="ECO:0000313" key="2">
    <source>
        <dbReference type="Proteomes" id="UP000276133"/>
    </source>
</evidence>
<dbReference type="Proteomes" id="UP000276133">
    <property type="component" value="Unassembled WGS sequence"/>
</dbReference>
<sequence length="204" mass="23516">MRILLKIFVAENTFVHSVAKLKGVKSDFYFIITQKLSIQWLVYLRNQLQVFTVQNFSQCTKFFLFVHAIQTFQLLGTQKPVWFFNPLHLSLSRRNSINALISLIEHVLPVLVIQTSQVIVPQSDAILVYNLLGIKLSQLISQIFYFYIAGEILTLRVVYQFFRIVDVGQNFIPRDKIKVAIQVASTQNIGQRPGAFFGKDNTIF</sequence>
<gene>
    <name evidence="1" type="ORF">BpHYR1_037224</name>
</gene>
<dbReference type="AlphaFoldDB" id="A0A3M7PS81"/>
<name>A0A3M7PS81_BRAPC</name>
<accession>A0A3M7PS81</accession>
<comment type="caution">
    <text evidence="1">The sequence shown here is derived from an EMBL/GenBank/DDBJ whole genome shotgun (WGS) entry which is preliminary data.</text>
</comment>
<dbReference type="EMBL" id="REGN01009128">
    <property type="protein sequence ID" value="RNA01890.1"/>
    <property type="molecule type" value="Genomic_DNA"/>
</dbReference>
<protein>
    <submittedName>
        <fullName evidence="1">Uncharacterized protein</fullName>
    </submittedName>
</protein>
<keyword evidence="2" id="KW-1185">Reference proteome</keyword>
<organism evidence="1 2">
    <name type="scientific">Brachionus plicatilis</name>
    <name type="common">Marine rotifer</name>
    <name type="synonym">Brachionus muelleri</name>
    <dbReference type="NCBI Taxonomy" id="10195"/>
    <lineage>
        <taxon>Eukaryota</taxon>
        <taxon>Metazoa</taxon>
        <taxon>Spiralia</taxon>
        <taxon>Gnathifera</taxon>
        <taxon>Rotifera</taxon>
        <taxon>Eurotatoria</taxon>
        <taxon>Monogononta</taxon>
        <taxon>Pseudotrocha</taxon>
        <taxon>Ploima</taxon>
        <taxon>Brachionidae</taxon>
        <taxon>Brachionus</taxon>
    </lineage>
</organism>
<evidence type="ECO:0000313" key="1">
    <source>
        <dbReference type="EMBL" id="RNA01890.1"/>
    </source>
</evidence>
<reference evidence="1 2" key="1">
    <citation type="journal article" date="2018" name="Sci. Rep.">
        <title>Genomic signatures of local adaptation to the degree of environmental predictability in rotifers.</title>
        <authorList>
            <person name="Franch-Gras L."/>
            <person name="Hahn C."/>
            <person name="Garcia-Roger E.M."/>
            <person name="Carmona M.J."/>
            <person name="Serra M."/>
            <person name="Gomez A."/>
        </authorList>
    </citation>
    <scope>NUCLEOTIDE SEQUENCE [LARGE SCALE GENOMIC DNA]</scope>
    <source>
        <strain evidence="1">HYR1</strain>
    </source>
</reference>